<gene>
    <name evidence="3" type="ORF">DQ392_04135</name>
</gene>
<organism evidence="3 4">
    <name type="scientific">Streptomyces reniochalinae</name>
    <dbReference type="NCBI Taxonomy" id="2250578"/>
    <lineage>
        <taxon>Bacteria</taxon>
        <taxon>Bacillati</taxon>
        <taxon>Actinomycetota</taxon>
        <taxon>Actinomycetes</taxon>
        <taxon>Kitasatosporales</taxon>
        <taxon>Streptomycetaceae</taxon>
        <taxon>Streptomyces</taxon>
    </lineage>
</organism>
<dbReference type="SUPFAM" id="SSF55729">
    <property type="entry name" value="Acyl-CoA N-acyltransferases (Nat)"/>
    <property type="match status" value="1"/>
</dbReference>
<dbReference type="Proteomes" id="UP000253507">
    <property type="component" value="Unassembled WGS sequence"/>
</dbReference>
<keyword evidence="4" id="KW-1185">Reference proteome</keyword>
<dbReference type="InterPro" id="IPR050769">
    <property type="entry name" value="NAT_camello-type"/>
</dbReference>
<dbReference type="Gene3D" id="3.40.630.30">
    <property type="match status" value="1"/>
</dbReference>
<keyword evidence="1 3" id="KW-0808">Transferase</keyword>
<evidence type="ECO:0000259" key="2">
    <source>
        <dbReference type="PROSITE" id="PS51186"/>
    </source>
</evidence>
<evidence type="ECO:0000313" key="4">
    <source>
        <dbReference type="Proteomes" id="UP000253507"/>
    </source>
</evidence>
<proteinExistence type="predicted"/>
<protein>
    <submittedName>
        <fullName evidence="3">GNAT family N-acetyltransferase</fullName>
    </submittedName>
</protein>
<dbReference type="PROSITE" id="PS51186">
    <property type="entry name" value="GNAT"/>
    <property type="match status" value="1"/>
</dbReference>
<sequence>MGVMSSDYVVREVRAEDWPSAKELRLDALRDPLAPLAFLETYDQARAQPDEFWRERTAKGSDGGPNRQFIAEGPAGDWAGTMTVLVEEPGTEDFTGQRVERCQAHLVGVFVREGRRGGTVARELLRAAVGWALVQQGVSRVRLFVHEKNSRAEAFYQKAGFTRTAVVGHEYEMEYRPTA</sequence>
<evidence type="ECO:0000313" key="3">
    <source>
        <dbReference type="EMBL" id="RCG23876.1"/>
    </source>
</evidence>
<dbReference type="InterPro" id="IPR000182">
    <property type="entry name" value="GNAT_dom"/>
</dbReference>
<dbReference type="OrthoDB" id="9799092at2"/>
<dbReference type="InterPro" id="IPR016181">
    <property type="entry name" value="Acyl_CoA_acyltransferase"/>
</dbReference>
<dbReference type="EMBL" id="QOIM01000022">
    <property type="protein sequence ID" value="RCG23876.1"/>
    <property type="molecule type" value="Genomic_DNA"/>
</dbReference>
<accession>A0A367F0I2</accession>
<name>A0A367F0I2_9ACTN</name>
<dbReference type="PANTHER" id="PTHR13947:SF37">
    <property type="entry name" value="LD18367P"/>
    <property type="match status" value="1"/>
</dbReference>
<reference evidence="3 4" key="1">
    <citation type="submission" date="2018-06" db="EMBL/GenBank/DDBJ databases">
        <title>Streptomyces reniochalinae sp. nov. and Streptomyces diacarnus sp. nov. from marine sponges.</title>
        <authorList>
            <person name="Li L."/>
        </authorList>
    </citation>
    <scope>NUCLEOTIDE SEQUENCE [LARGE SCALE GENOMIC DNA]</scope>
    <source>
        <strain evidence="3 4">LHW50302</strain>
    </source>
</reference>
<dbReference type="Pfam" id="PF00583">
    <property type="entry name" value="Acetyltransf_1"/>
    <property type="match status" value="1"/>
</dbReference>
<dbReference type="PANTHER" id="PTHR13947">
    <property type="entry name" value="GNAT FAMILY N-ACETYLTRANSFERASE"/>
    <property type="match status" value="1"/>
</dbReference>
<feature type="domain" description="N-acetyltransferase" evidence="2">
    <location>
        <begin position="8"/>
        <end position="179"/>
    </location>
</feature>
<dbReference type="AlphaFoldDB" id="A0A367F0I2"/>
<comment type="caution">
    <text evidence="3">The sequence shown here is derived from an EMBL/GenBank/DDBJ whole genome shotgun (WGS) entry which is preliminary data.</text>
</comment>
<evidence type="ECO:0000256" key="1">
    <source>
        <dbReference type="ARBA" id="ARBA00022679"/>
    </source>
</evidence>
<dbReference type="GO" id="GO:0008080">
    <property type="term" value="F:N-acetyltransferase activity"/>
    <property type="evidence" value="ECO:0007669"/>
    <property type="project" value="InterPro"/>
</dbReference>